<comment type="caution">
    <text evidence="2">The sequence shown here is derived from an EMBL/GenBank/DDBJ whole genome shotgun (WGS) entry which is preliminary data.</text>
</comment>
<evidence type="ECO:0000313" key="3">
    <source>
        <dbReference type="Proteomes" id="UP000316598"/>
    </source>
</evidence>
<reference evidence="2 3" key="1">
    <citation type="submission" date="2019-02" db="EMBL/GenBank/DDBJ databases">
        <title>Deep-cultivation of Planctomycetes and their phenomic and genomic characterization uncovers novel biology.</title>
        <authorList>
            <person name="Wiegand S."/>
            <person name="Jogler M."/>
            <person name="Boedeker C."/>
            <person name="Pinto D."/>
            <person name="Vollmers J."/>
            <person name="Rivas-Marin E."/>
            <person name="Kohn T."/>
            <person name="Peeters S.H."/>
            <person name="Heuer A."/>
            <person name="Rast P."/>
            <person name="Oberbeckmann S."/>
            <person name="Bunk B."/>
            <person name="Jeske O."/>
            <person name="Meyerdierks A."/>
            <person name="Storesund J.E."/>
            <person name="Kallscheuer N."/>
            <person name="Luecker S."/>
            <person name="Lage O.M."/>
            <person name="Pohl T."/>
            <person name="Merkel B.J."/>
            <person name="Hornburger P."/>
            <person name="Mueller R.-W."/>
            <person name="Bruemmer F."/>
            <person name="Labrenz M."/>
            <person name="Spormann A.M."/>
            <person name="Op Den Camp H."/>
            <person name="Overmann J."/>
            <person name="Amann R."/>
            <person name="Jetten M.S.M."/>
            <person name="Mascher T."/>
            <person name="Medema M.H."/>
            <person name="Devos D.P."/>
            <person name="Kaster A.-K."/>
            <person name="Ovreas L."/>
            <person name="Rohde M."/>
            <person name="Galperin M.Y."/>
            <person name="Jogler C."/>
        </authorList>
    </citation>
    <scope>NUCLEOTIDE SEQUENCE [LARGE SCALE GENOMIC DNA]</scope>
    <source>
        <strain evidence="2 3">Pla22</strain>
    </source>
</reference>
<protein>
    <submittedName>
        <fullName evidence="2">Uncharacterized protein</fullName>
    </submittedName>
</protein>
<feature type="region of interest" description="Disordered" evidence="1">
    <location>
        <begin position="1"/>
        <end position="79"/>
    </location>
</feature>
<evidence type="ECO:0000313" key="2">
    <source>
        <dbReference type="EMBL" id="TWT50321.1"/>
    </source>
</evidence>
<keyword evidence="3" id="KW-1185">Reference proteome</keyword>
<proteinExistence type="predicted"/>
<name>A0A5C5WJY4_9BACT</name>
<dbReference type="AlphaFoldDB" id="A0A5C5WJY4"/>
<gene>
    <name evidence="2" type="ORF">Pla22_30630</name>
</gene>
<dbReference type="EMBL" id="SJPI01000002">
    <property type="protein sequence ID" value="TWT50321.1"/>
    <property type="molecule type" value="Genomic_DNA"/>
</dbReference>
<sequence>METEHGQRNLFADTLGQRPTVGIGREGSRVDEGSGKEMGRANASRRHGLHGRVGPVVGSARERIESNGGAGQRPEIGVR</sequence>
<accession>A0A5C5WJY4</accession>
<feature type="compositionally biased region" description="Basic and acidic residues" evidence="1">
    <location>
        <begin position="26"/>
        <end position="39"/>
    </location>
</feature>
<evidence type="ECO:0000256" key="1">
    <source>
        <dbReference type="SAM" id="MobiDB-lite"/>
    </source>
</evidence>
<organism evidence="2 3">
    <name type="scientific">Rubripirellula amarantea</name>
    <dbReference type="NCBI Taxonomy" id="2527999"/>
    <lineage>
        <taxon>Bacteria</taxon>
        <taxon>Pseudomonadati</taxon>
        <taxon>Planctomycetota</taxon>
        <taxon>Planctomycetia</taxon>
        <taxon>Pirellulales</taxon>
        <taxon>Pirellulaceae</taxon>
        <taxon>Rubripirellula</taxon>
    </lineage>
</organism>
<dbReference type="Proteomes" id="UP000316598">
    <property type="component" value="Unassembled WGS sequence"/>
</dbReference>